<keyword evidence="3" id="KW-1185">Reference proteome</keyword>
<dbReference type="RefSeq" id="WP_035508010.1">
    <property type="nucleotide sequence ID" value="NZ_CCDH010000003.1"/>
</dbReference>
<keyword evidence="1" id="KW-0812">Transmembrane</keyword>
<dbReference type="Gene3D" id="1.20.1480.30">
    <property type="entry name" value="Designed four-helix bundle protein"/>
    <property type="match status" value="1"/>
</dbReference>
<feature type="transmembrane region" description="Helical" evidence="1">
    <location>
        <begin position="169"/>
        <end position="188"/>
    </location>
</feature>
<evidence type="ECO:0000256" key="1">
    <source>
        <dbReference type="SAM" id="Phobius"/>
    </source>
</evidence>
<proteinExistence type="predicted"/>
<dbReference type="PANTHER" id="PTHR37813">
    <property type="entry name" value="FELS-2 PROPHAGE PROTEIN"/>
    <property type="match status" value="1"/>
</dbReference>
<dbReference type="AlphaFoldDB" id="A0A024P3U8"/>
<feature type="transmembrane region" description="Helical" evidence="1">
    <location>
        <begin position="144"/>
        <end position="163"/>
    </location>
</feature>
<accession>A0A024P3U8</accession>
<reference evidence="2 3" key="2">
    <citation type="submission" date="2014-05" db="EMBL/GenBank/DDBJ databases">
        <title>Draft genome sequence of Halobacillus karajensis HK-03.</title>
        <authorList>
            <person name="Khelaifia S."/>
            <person name="Croce O."/>
            <person name="Lagier J.C."/>
            <person name="Raoult D."/>
        </authorList>
    </citation>
    <scope>NUCLEOTIDE SEQUENCE [LARGE SCALE GENOMIC DNA]</scope>
    <source>
        <strain evidence="2 3">HD-03</strain>
    </source>
</reference>
<feature type="transmembrane region" description="Helical" evidence="1">
    <location>
        <begin position="523"/>
        <end position="543"/>
    </location>
</feature>
<dbReference type="Proteomes" id="UP000028868">
    <property type="component" value="Unassembled WGS sequence"/>
</dbReference>
<reference evidence="3" key="1">
    <citation type="submission" date="2014-03" db="EMBL/GenBank/DDBJ databases">
        <authorList>
            <person name="Urmite Genomes U."/>
        </authorList>
    </citation>
    <scope>NUCLEOTIDE SEQUENCE [LARGE SCALE GENOMIC DNA]</scope>
    <source>
        <strain evidence="3">HD-03</strain>
    </source>
</reference>
<feature type="transmembrane region" description="Helical" evidence="1">
    <location>
        <begin position="467"/>
        <end position="486"/>
    </location>
</feature>
<keyword evidence="1" id="KW-0472">Membrane</keyword>
<name>A0A024P3U8_9BACI</name>
<organism evidence="2 3">
    <name type="scientific">Halobacillus karajensis</name>
    <dbReference type="NCBI Taxonomy" id="195088"/>
    <lineage>
        <taxon>Bacteria</taxon>
        <taxon>Bacillati</taxon>
        <taxon>Bacillota</taxon>
        <taxon>Bacilli</taxon>
        <taxon>Bacillales</taxon>
        <taxon>Bacillaceae</taxon>
        <taxon>Halobacillus</taxon>
    </lineage>
</organism>
<comment type="caution">
    <text evidence="2">The sequence shown here is derived from an EMBL/GenBank/DDBJ whole genome shotgun (WGS) entry which is preliminary data.</text>
</comment>
<evidence type="ECO:0000313" key="2">
    <source>
        <dbReference type="EMBL" id="CDQ23679.1"/>
    </source>
</evidence>
<feature type="transmembrane region" description="Helical" evidence="1">
    <location>
        <begin position="492"/>
        <end position="511"/>
    </location>
</feature>
<sequence>MAEYSIEAELKANASKYKRAIQSAKRVTEKFKRESESIKDARLGADTTPLKRNLKKARQMMNLFSRKKSKAEINVGVDDSEAKRKMGLLQAVKTALNKKVVIPVEARINKFQKTMGRIANSIQAFDTVASNTFRGLGIMVSSSLVPIIASLVPVIMAVGNAIGVVGSGAVAMAAAFGIAGGAAIAYGATAAPTIKSIIDGTAESTKENIKAAKQLNSLKDAWSKVQEVIAPQVAVAFGNAMKGLETVIESLNPMFTNIADTVAKLSERFNTFFESSSVQSFFDYLNGSAAPILEKIVNGVTGFIEGLMNLTVAFAPLTDFMAQGFEDMGGSFAEFTEKVAGSQELQSFIQYVKENLPKIKQIFGDVFRGIINLFTAFSDNSSTIFDSLSTMAAKFREWSSTIAESDGFQKFIQYVQENGPKVVALIGNVIKFIINLGIALAPMGAKILDIANKFISWTNSMMESHPIIGKIIAIATVLAGAFIALIPNILAVISAFPGLGGAIMKVLPIIARIGGTLMRFAGGPIGLVIQAVILLAMIIYNNWDSIKVWTLQAWGAVKDFLLKTWRQIKAFVIKYASLLYVKARYYFNLAKTAIELAMSTAWSIIQGIWRSIKSFFTETLAGIVRTAKRKFSEFVSGVRQKMNDAWNKVEEIWGKVQGFFEGIDLMSIGQNIIQGLIDGIGSMFGSIKNMVSKAANLVPDWLKKKLGIASPSKVTTQLGEFTGEGMVVGVGKMLPRLAKKAKEMAGAITPKEKDMTINPALQMKSSKISSSLRSLKRKSMGQVESAVHADVRFSNRQPANINLHLGSRNYRGFVNDISDQQELEVDLEDEFA</sequence>
<dbReference type="PANTHER" id="PTHR37813:SF1">
    <property type="entry name" value="FELS-2 PROPHAGE PROTEIN"/>
    <property type="match status" value="1"/>
</dbReference>
<evidence type="ECO:0000313" key="3">
    <source>
        <dbReference type="Proteomes" id="UP000028868"/>
    </source>
</evidence>
<gene>
    <name evidence="2" type="ORF">BN983_01930</name>
</gene>
<keyword evidence="1" id="KW-1133">Transmembrane helix</keyword>
<dbReference type="EMBL" id="CCDI010000002">
    <property type="protein sequence ID" value="CDQ23679.1"/>
    <property type="molecule type" value="Genomic_DNA"/>
</dbReference>
<protein>
    <submittedName>
        <fullName evidence="2">Phage-related protein</fullName>
    </submittedName>
</protein>